<accession>A0ABX0A1N3</accession>
<dbReference type="RefSeq" id="WP_161920176.1">
    <property type="nucleotide sequence ID" value="NZ_JAACYS010000019.1"/>
</dbReference>
<protein>
    <submittedName>
        <fullName evidence="2">YpzG family protein</fullName>
    </submittedName>
</protein>
<dbReference type="Proteomes" id="UP000743899">
    <property type="component" value="Unassembled WGS sequence"/>
</dbReference>
<evidence type="ECO:0000256" key="1">
    <source>
        <dbReference type="SAM" id="MobiDB-lite"/>
    </source>
</evidence>
<dbReference type="Pfam" id="PF14139">
    <property type="entry name" value="YpzG"/>
    <property type="match status" value="1"/>
</dbReference>
<dbReference type="InterPro" id="IPR025413">
    <property type="entry name" value="YpzG-like"/>
</dbReference>
<feature type="region of interest" description="Disordered" evidence="1">
    <location>
        <begin position="21"/>
        <end position="50"/>
    </location>
</feature>
<reference evidence="2 3" key="1">
    <citation type="submission" date="2020-01" db="EMBL/GenBank/DDBJ databases">
        <title>A novel Bacillus sp. from Pasinler.</title>
        <authorList>
            <person name="Adiguzel A."/>
            <person name="Ay H."/>
            <person name="Baltaci M.O."/>
        </authorList>
    </citation>
    <scope>NUCLEOTIDE SEQUENCE [LARGE SCALE GENOMIC DNA]</scope>
    <source>
        <strain evidence="2 3">P1</strain>
    </source>
</reference>
<sequence length="50" mass="6059">MRFHNSVDRTHELFRRNWTRSKRTNSQVNGQTEMSQSTFILLRNAKANHR</sequence>
<proteinExistence type="predicted"/>
<feature type="compositionally biased region" description="Polar residues" evidence="1">
    <location>
        <begin position="24"/>
        <end position="39"/>
    </location>
</feature>
<gene>
    <name evidence="2" type="ORF">GW534_06100</name>
</gene>
<name>A0ABX0A1N3_9BACI</name>
<evidence type="ECO:0000313" key="2">
    <source>
        <dbReference type="EMBL" id="NCU17344.1"/>
    </source>
</evidence>
<evidence type="ECO:0000313" key="3">
    <source>
        <dbReference type="Proteomes" id="UP000743899"/>
    </source>
</evidence>
<dbReference type="EMBL" id="JAACYS010000019">
    <property type="protein sequence ID" value="NCU17344.1"/>
    <property type="molecule type" value="Genomic_DNA"/>
</dbReference>
<comment type="caution">
    <text evidence="2">The sequence shown here is derived from an EMBL/GenBank/DDBJ whole genome shotgun (WGS) entry which is preliminary data.</text>
</comment>
<organism evidence="2 3">
    <name type="scientific">Pallidibacillus pasinlerensis</name>
    <dbReference type="NCBI Taxonomy" id="2703818"/>
    <lineage>
        <taxon>Bacteria</taxon>
        <taxon>Bacillati</taxon>
        <taxon>Bacillota</taxon>
        <taxon>Bacilli</taxon>
        <taxon>Bacillales</taxon>
        <taxon>Bacillaceae</taxon>
        <taxon>Pallidibacillus</taxon>
    </lineage>
</organism>
<keyword evidence="3" id="KW-1185">Reference proteome</keyword>